<gene>
    <name evidence="5" type="ORF">FC32_GL000353</name>
</gene>
<dbReference type="Proteomes" id="UP000051324">
    <property type="component" value="Unassembled WGS sequence"/>
</dbReference>
<keyword evidence="3" id="KW-0238">DNA-binding</keyword>
<dbReference type="Pfam" id="PF03965">
    <property type="entry name" value="Penicillinase_R"/>
    <property type="match status" value="1"/>
</dbReference>
<keyword evidence="4" id="KW-0804">Transcription</keyword>
<dbReference type="eggNOG" id="COG3682">
    <property type="taxonomic scope" value="Bacteria"/>
</dbReference>
<proteinExistence type="inferred from homology"/>
<dbReference type="PATRIC" id="fig|1423724.4.peg.371"/>
<name>A0A0R1U123_9LACO</name>
<sequence length="150" mass="16878">MAENIEISNAEWEIMRVIWTLGEATSRQLVEIMEVKRQWKPATTKTLLGRLTTKGALATKKAGRGFIYYPLVEEQKTIDQQLMRSFGNICQMHTGKTLTYLVDNLDLTQTDIQNIMAVLQQKLPDAPTTLACDCIPASFGLKHCKSCQEG</sequence>
<accession>A0A0R1U123</accession>
<dbReference type="InterPro" id="IPR014071">
    <property type="entry name" value="Cu_transp_CopY/TcrY"/>
</dbReference>
<dbReference type="GO" id="GO:0045892">
    <property type="term" value="P:negative regulation of DNA-templated transcription"/>
    <property type="evidence" value="ECO:0007669"/>
    <property type="project" value="InterPro"/>
</dbReference>
<dbReference type="SUPFAM" id="SSF46785">
    <property type="entry name" value="Winged helix' DNA-binding domain"/>
    <property type="match status" value="1"/>
</dbReference>
<dbReference type="EMBL" id="AZFT01000048">
    <property type="protein sequence ID" value="KRL84872.1"/>
    <property type="molecule type" value="Genomic_DNA"/>
</dbReference>
<organism evidence="5 6">
    <name type="scientific">Ligilactobacillus apodemi DSM 16634 = JCM 16172</name>
    <dbReference type="NCBI Taxonomy" id="1423724"/>
    <lineage>
        <taxon>Bacteria</taxon>
        <taxon>Bacillati</taxon>
        <taxon>Bacillota</taxon>
        <taxon>Bacilli</taxon>
        <taxon>Lactobacillales</taxon>
        <taxon>Lactobacillaceae</taxon>
        <taxon>Ligilactobacillus</taxon>
    </lineage>
</organism>
<dbReference type="OrthoDB" id="1849040at2"/>
<evidence type="ECO:0000313" key="5">
    <source>
        <dbReference type="EMBL" id="KRL84872.1"/>
    </source>
</evidence>
<dbReference type="AlphaFoldDB" id="A0A0R1U123"/>
<dbReference type="STRING" id="1423724.FC32_GL000353"/>
<comment type="caution">
    <text evidence="5">The sequence shown here is derived from an EMBL/GenBank/DDBJ whole genome shotgun (WGS) entry which is preliminary data.</text>
</comment>
<dbReference type="GO" id="GO:0003677">
    <property type="term" value="F:DNA binding"/>
    <property type="evidence" value="ECO:0007669"/>
    <property type="project" value="UniProtKB-KW"/>
</dbReference>
<dbReference type="Gene3D" id="1.10.10.10">
    <property type="entry name" value="Winged helix-like DNA-binding domain superfamily/Winged helix DNA-binding domain"/>
    <property type="match status" value="1"/>
</dbReference>
<keyword evidence="2" id="KW-0805">Transcription regulation</keyword>
<evidence type="ECO:0000256" key="3">
    <source>
        <dbReference type="ARBA" id="ARBA00023125"/>
    </source>
</evidence>
<evidence type="ECO:0000256" key="1">
    <source>
        <dbReference type="ARBA" id="ARBA00011046"/>
    </source>
</evidence>
<keyword evidence="6" id="KW-1185">Reference proteome</keyword>
<evidence type="ECO:0000313" key="6">
    <source>
        <dbReference type="Proteomes" id="UP000051324"/>
    </source>
</evidence>
<dbReference type="NCBIfam" id="TIGR02698">
    <property type="entry name" value="CopY_TcrY"/>
    <property type="match status" value="1"/>
</dbReference>
<dbReference type="RefSeq" id="WP_025086756.1">
    <property type="nucleotide sequence ID" value="NZ_AZFT01000048.1"/>
</dbReference>
<dbReference type="InterPro" id="IPR036390">
    <property type="entry name" value="WH_DNA-bd_sf"/>
</dbReference>
<evidence type="ECO:0000256" key="4">
    <source>
        <dbReference type="ARBA" id="ARBA00023163"/>
    </source>
</evidence>
<protein>
    <submittedName>
        <fullName evidence="5">CopAB ATPases metal-fist type repressor</fullName>
    </submittedName>
</protein>
<dbReference type="InterPro" id="IPR036388">
    <property type="entry name" value="WH-like_DNA-bd_sf"/>
</dbReference>
<evidence type="ECO:0000256" key="2">
    <source>
        <dbReference type="ARBA" id="ARBA00023015"/>
    </source>
</evidence>
<dbReference type="InterPro" id="IPR005650">
    <property type="entry name" value="BlaI_family"/>
</dbReference>
<reference evidence="5 6" key="1">
    <citation type="journal article" date="2015" name="Genome Announc.">
        <title>Expanding the biotechnology potential of lactobacilli through comparative genomics of 213 strains and associated genera.</title>
        <authorList>
            <person name="Sun Z."/>
            <person name="Harris H.M."/>
            <person name="McCann A."/>
            <person name="Guo C."/>
            <person name="Argimon S."/>
            <person name="Zhang W."/>
            <person name="Yang X."/>
            <person name="Jeffery I.B."/>
            <person name="Cooney J.C."/>
            <person name="Kagawa T.F."/>
            <person name="Liu W."/>
            <person name="Song Y."/>
            <person name="Salvetti E."/>
            <person name="Wrobel A."/>
            <person name="Rasinkangas P."/>
            <person name="Parkhill J."/>
            <person name="Rea M.C."/>
            <person name="O'Sullivan O."/>
            <person name="Ritari J."/>
            <person name="Douillard F.P."/>
            <person name="Paul Ross R."/>
            <person name="Yang R."/>
            <person name="Briner A.E."/>
            <person name="Felis G.E."/>
            <person name="de Vos W.M."/>
            <person name="Barrangou R."/>
            <person name="Klaenhammer T.R."/>
            <person name="Caufield P.W."/>
            <person name="Cui Y."/>
            <person name="Zhang H."/>
            <person name="O'Toole P.W."/>
        </authorList>
    </citation>
    <scope>NUCLEOTIDE SEQUENCE [LARGE SCALE GENOMIC DNA]</scope>
    <source>
        <strain evidence="5 6">DSM 16634</strain>
    </source>
</reference>
<comment type="similarity">
    <text evidence="1">Belongs to the BlaI transcriptional regulatory family.</text>
</comment>
<dbReference type="PIRSF" id="PIRSF019455">
    <property type="entry name" value="CopR_AtkY"/>
    <property type="match status" value="1"/>
</dbReference>